<feature type="non-terminal residue" evidence="3">
    <location>
        <position position="1"/>
    </location>
</feature>
<dbReference type="EMBL" id="GECZ01000142">
    <property type="protein sequence ID" value="JAS69627.1"/>
    <property type="molecule type" value="Transcribed_RNA"/>
</dbReference>
<dbReference type="InterPro" id="IPR000477">
    <property type="entry name" value="RT_dom"/>
</dbReference>
<feature type="domain" description="Reverse transcriptase" evidence="2">
    <location>
        <begin position="169"/>
        <end position="441"/>
    </location>
</feature>
<protein>
    <recommendedName>
        <fullName evidence="2">Reverse transcriptase domain-containing protein</fullName>
    </recommendedName>
</protein>
<dbReference type="GO" id="GO:0071897">
    <property type="term" value="P:DNA biosynthetic process"/>
    <property type="evidence" value="ECO:0007669"/>
    <property type="project" value="UniProtKB-ARBA"/>
</dbReference>
<dbReference type="PROSITE" id="PS50878">
    <property type="entry name" value="RT_POL"/>
    <property type="match status" value="1"/>
</dbReference>
<sequence>REHITGHPEDKKETARRKKAYDQKLKRLRKQCNSAFIERSDNKSKAMWRVINNERKEKSTKNALECLKINEDISDSPQVIANHLNNFFVTIADRTLNKTRNGAVPLPIIENNLPQIPKLIFFEADELEVGKIIDSLKPKTSAGEDEISSKLIKQCKYEIITPLTIVVNKSLSQGTFPSDLKLSKIYPKYKSGAANEATSYRPISLISTLSKILERVVLNRLLGHLKQHNLLTSRQHGFVKDRSTSTAIAQLIETIIDKLEKGQIATSIFLDFSKAFDCLDHKLILQKLQYLGVTDKELEWFKSYLTNRNQIVEITHMENNTVMKVKSEQLPVSRGVPQGSVLGPVLYILVTNDFSDYLKDHCEIVMYADDTALILANKNKEQLDIDSFIAYNLAKQYCYHNDLVLNDSKTQQLIFTTRPNHFQGLPEINTIESGKYLGLILDQNLSWEPHINQLCHKLNSSLYAVRRMKQISSNQVALTAYYSLFESHLRYGLIVWGSTTIANLQRVLVIQKRAIRTLKELRPLDSCRAAFRELGILTVVNIYIQETILFAIRTGQTRTGDNHPYSTRNRSNFLLNQHHLSLFKKKPSYRGALFFNTLPESLKRLPEKNFKSSLRSWLMERPHYTVREFTQWRTNSPFTNRH</sequence>
<reference evidence="3" key="1">
    <citation type="submission" date="2015-11" db="EMBL/GenBank/DDBJ databases">
        <title>De novo transcriptome assembly of four potential Pierce s Disease insect vectors from Arizona vineyards.</title>
        <authorList>
            <person name="Tassone E.E."/>
        </authorList>
    </citation>
    <scope>NUCLEOTIDE SEQUENCE</scope>
</reference>
<feature type="region of interest" description="Disordered" evidence="1">
    <location>
        <begin position="1"/>
        <end position="22"/>
    </location>
</feature>
<feature type="compositionally biased region" description="Basic and acidic residues" evidence="1">
    <location>
        <begin position="1"/>
        <end position="13"/>
    </location>
</feature>
<dbReference type="SUPFAM" id="SSF56672">
    <property type="entry name" value="DNA/RNA polymerases"/>
    <property type="match status" value="1"/>
</dbReference>
<organism evidence="3">
    <name type="scientific">Cuerna arida</name>
    <dbReference type="NCBI Taxonomy" id="1464854"/>
    <lineage>
        <taxon>Eukaryota</taxon>
        <taxon>Metazoa</taxon>
        <taxon>Ecdysozoa</taxon>
        <taxon>Arthropoda</taxon>
        <taxon>Hexapoda</taxon>
        <taxon>Insecta</taxon>
        <taxon>Pterygota</taxon>
        <taxon>Neoptera</taxon>
        <taxon>Paraneoptera</taxon>
        <taxon>Hemiptera</taxon>
        <taxon>Auchenorrhyncha</taxon>
        <taxon>Membracoidea</taxon>
        <taxon>Cicadellidae</taxon>
        <taxon>Cicadellinae</taxon>
        <taxon>Proconiini</taxon>
        <taxon>Cuerna</taxon>
    </lineage>
</organism>
<evidence type="ECO:0000259" key="2">
    <source>
        <dbReference type="PROSITE" id="PS50878"/>
    </source>
</evidence>
<name>A0A1B6H4P4_9HEMI</name>
<accession>A0A1B6H4P4</accession>
<dbReference type="Pfam" id="PF00078">
    <property type="entry name" value="RVT_1"/>
    <property type="match status" value="1"/>
</dbReference>
<dbReference type="InterPro" id="IPR043502">
    <property type="entry name" value="DNA/RNA_pol_sf"/>
</dbReference>
<gene>
    <name evidence="3" type="ORF">g.30451</name>
</gene>
<evidence type="ECO:0000256" key="1">
    <source>
        <dbReference type="SAM" id="MobiDB-lite"/>
    </source>
</evidence>
<dbReference type="AlphaFoldDB" id="A0A1B6H4P4"/>
<proteinExistence type="predicted"/>
<dbReference type="PANTHER" id="PTHR33332">
    <property type="entry name" value="REVERSE TRANSCRIPTASE DOMAIN-CONTAINING PROTEIN"/>
    <property type="match status" value="1"/>
</dbReference>
<dbReference type="CDD" id="cd01650">
    <property type="entry name" value="RT_nLTR_like"/>
    <property type="match status" value="1"/>
</dbReference>
<evidence type="ECO:0000313" key="3">
    <source>
        <dbReference type="EMBL" id="JAS69627.1"/>
    </source>
</evidence>